<dbReference type="Pfam" id="PF00583">
    <property type="entry name" value="Acetyltransf_1"/>
    <property type="match status" value="1"/>
</dbReference>
<evidence type="ECO:0000256" key="2">
    <source>
        <dbReference type="ARBA" id="ARBA00023315"/>
    </source>
</evidence>
<reference evidence="4 6" key="1">
    <citation type="submission" date="2009-11" db="EMBL/GenBank/DDBJ databases">
        <authorList>
            <person name="Weinstock G."/>
            <person name="Sodergren E."/>
            <person name="Clifton S."/>
            <person name="Fulton L."/>
            <person name="Fulton B."/>
            <person name="Courtney L."/>
            <person name="Fronick C."/>
            <person name="Harrison M."/>
            <person name="Strong C."/>
            <person name="Farmer C."/>
            <person name="Delahaunty K."/>
            <person name="Markovic C."/>
            <person name="Hall O."/>
            <person name="Minx P."/>
            <person name="Tomlinson C."/>
            <person name="Mitreva M."/>
            <person name="Nelson J."/>
            <person name="Hou S."/>
            <person name="Wollam A."/>
            <person name="Pepin K.H."/>
            <person name="Johnson M."/>
            <person name="Bhonagiri V."/>
            <person name="Nash W.E."/>
            <person name="Warren W."/>
            <person name="Chinwalla A."/>
            <person name="Mardis E.R."/>
            <person name="Wilson R.K."/>
        </authorList>
    </citation>
    <scope>NUCLEOTIDE SEQUENCE [LARGE SCALE GENOMIC DNA]</scope>
    <source>
        <strain evidence="4 6">DSM 20093</strain>
    </source>
</reference>
<dbReference type="Proteomes" id="UP000029074">
    <property type="component" value="Unassembled WGS sequence"/>
</dbReference>
<evidence type="ECO:0000313" key="4">
    <source>
        <dbReference type="EMBL" id="EFA23233.1"/>
    </source>
</evidence>
<dbReference type="PANTHER" id="PTHR43877">
    <property type="entry name" value="AMINOALKYLPHOSPHONATE N-ACETYLTRANSFERASE-RELATED-RELATED"/>
    <property type="match status" value="1"/>
</dbReference>
<evidence type="ECO:0000313" key="5">
    <source>
        <dbReference type="EMBL" id="KFI58894.1"/>
    </source>
</evidence>
<dbReference type="CDD" id="cd04301">
    <property type="entry name" value="NAT_SF"/>
    <property type="match status" value="1"/>
</dbReference>
<dbReference type="InterPro" id="IPR000182">
    <property type="entry name" value="GNAT_dom"/>
</dbReference>
<dbReference type="PROSITE" id="PS51186">
    <property type="entry name" value="GNAT"/>
    <property type="match status" value="1"/>
</dbReference>
<dbReference type="InterPro" id="IPR050832">
    <property type="entry name" value="Bact_Acetyltransf"/>
</dbReference>
<feature type="domain" description="N-acetyltransferase" evidence="3">
    <location>
        <begin position="1"/>
        <end position="159"/>
    </location>
</feature>
<sequence length="160" mass="18100">MQIRLATSADIDQLTALRMDYMHAEHGALTDEQQRTMEQAVPQFILDHLGDDLYIYVAQDEDGTIASTAWLLTEEKPPRPEFPTGRVGEVFNMLTRPEYRGRGIAKQVMQRLVDDATQTLDCEAVRLNATPAGQHVYAAIGFKKREPGLRAMFYTKLDQS</sequence>
<organism evidence="4 6">
    <name type="scientific">Bifidobacterium gallicum DSM 20093 = LMG 11596</name>
    <dbReference type="NCBI Taxonomy" id="561180"/>
    <lineage>
        <taxon>Bacteria</taxon>
        <taxon>Bacillati</taxon>
        <taxon>Actinomycetota</taxon>
        <taxon>Actinomycetes</taxon>
        <taxon>Bifidobacteriales</taxon>
        <taxon>Bifidobacteriaceae</taxon>
        <taxon>Bifidobacterium</taxon>
    </lineage>
</organism>
<evidence type="ECO:0000256" key="1">
    <source>
        <dbReference type="ARBA" id="ARBA00022679"/>
    </source>
</evidence>
<keyword evidence="2" id="KW-0012">Acyltransferase</keyword>
<reference evidence="5 7" key="2">
    <citation type="submission" date="2014-03" db="EMBL/GenBank/DDBJ databases">
        <title>Genomics of Bifidobacteria.</title>
        <authorList>
            <person name="Ventura M."/>
            <person name="Milani C."/>
            <person name="Lugli G.A."/>
        </authorList>
    </citation>
    <scope>NUCLEOTIDE SEQUENCE [LARGE SCALE GENOMIC DNA]</scope>
    <source>
        <strain evidence="5 7">LMG 11596</strain>
    </source>
</reference>
<dbReference type="EMBL" id="JGYW01000005">
    <property type="protein sequence ID" value="KFI58894.1"/>
    <property type="molecule type" value="Genomic_DNA"/>
</dbReference>
<accession>D1NU29</accession>
<protein>
    <submittedName>
        <fullName evidence="4">Acetyltransferase, GNAT family</fullName>
    </submittedName>
    <submittedName>
        <fullName evidence="5">Putative acetyltransferase</fullName>
    </submittedName>
</protein>
<dbReference type="SUPFAM" id="SSF55729">
    <property type="entry name" value="Acyl-CoA N-acyltransferases (Nat)"/>
    <property type="match status" value="1"/>
</dbReference>
<dbReference type="OrthoDB" id="1706016at2"/>
<evidence type="ECO:0000313" key="7">
    <source>
        <dbReference type="Proteomes" id="UP000029074"/>
    </source>
</evidence>
<keyword evidence="1 4" id="KW-0808">Transferase</keyword>
<dbReference type="eggNOG" id="COG0456">
    <property type="taxonomic scope" value="Bacteria"/>
</dbReference>
<dbReference type="GO" id="GO:0016747">
    <property type="term" value="F:acyltransferase activity, transferring groups other than amino-acyl groups"/>
    <property type="evidence" value="ECO:0007669"/>
    <property type="project" value="InterPro"/>
</dbReference>
<keyword evidence="7" id="KW-1185">Reference proteome</keyword>
<evidence type="ECO:0000259" key="3">
    <source>
        <dbReference type="PROSITE" id="PS51186"/>
    </source>
</evidence>
<dbReference type="Proteomes" id="UP000003656">
    <property type="component" value="Unassembled WGS sequence"/>
</dbReference>
<dbReference type="EMBL" id="ABXB03000002">
    <property type="protein sequence ID" value="EFA23233.1"/>
    <property type="molecule type" value="Genomic_DNA"/>
</dbReference>
<dbReference type="RefSeq" id="WP_006294794.1">
    <property type="nucleotide sequence ID" value="NZ_ABXB03000002.1"/>
</dbReference>
<dbReference type="Gene3D" id="3.40.630.30">
    <property type="match status" value="1"/>
</dbReference>
<comment type="caution">
    <text evidence="4">The sequence shown here is derived from an EMBL/GenBank/DDBJ whole genome shotgun (WGS) entry which is preliminary data.</text>
</comment>
<dbReference type="STRING" id="561180.BIFGAL_03350"/>
<proteinExistence type="predicted"/>
<name>D1NU29_9BIFI</name>
<dbReference type="InterPro" id="IPR016181">
    <property type="entry name" value="Acyl_CoA_acyltransferase"/>
</dbReference>
<gene>
    <name evidence="5" type="ORF">BGLCM_1190</name>
    <name evidence="4" type="ORF">BIFGAL_03350</name>
</gene>
<dbReference type="PANTHER" id="PTHR43877:SF1">
    <property type="entry name" value="ACETYLTRANSFERASE"/>
    <property type="match status" value="1"/>
</dbReference>
<evidence type="ECO:0000313" key="6">
    <source>
        <dbReference type="Proteomes" id="UP000003656"/>
    </source>
</evidence>
<dbReference type="AlphaFoldDB" id="D1NU29"/>